<proteinExistence type="predicted"/>
<comment type="caution">
    <text evidence="3">The sequence shown here is derived from an EMBL/GenBank/DDBJ whole genome shotgun (WGS) entry which is preliminary data.</text>
</comment>
<dbReference type="InterPro" id="IPR027417">
    <property type="entry name" value="P-loop_NTPase"/>
</dbReference>
<sequence>MEKAQHFTGDYRSEQHQLNGNNFYGNVSFSAPPQRDSVSTNDRRKISPWINDESDETSGFGLDKCRIWDACLDSLRSEELNDREQSIDRHHDGTFEWLFNSPEYVRWIAEHGLLLIRGKPGCGKSTLMRFALEKQMDYAATSECIVLSFFFHARGTKLQNGIMGLFRSLLLQLLDQDDSSQTTFKEICRKRWVTGGKKKLHMDWNEQELQVNLQKMVLECSARREITIFVDAIDGCRDQDRDRVIKFFHILKGRAQPRLSRPRICFACRPYPDGQIDADFYVRLEERNQHDIEIFVEQELRLPDETSEDAEALKNILRSRADGMFLWLVLVIPRVHEMSGKGLSSKSIQSEILQCPRELNGLYEGLLRGIEDHELREACSLFQWICFSIRPLCLDELRIAMNIQLSGMKVSLREYEDQDNPNYIPNEAKMKKRMIYLSRGLVEMTSAKSKEGKLLIGFGHETIKDFLLKKGLGYLGARLKQTQSLVKEANFQLGNTCLRYLSTQEICNIEKPTAFSDTFGFLCYAATFWVSHAVAAEREGCGECIAWPNRSFLETWINVCNGAKYDVPGGFKEGTTLMHIAAVYGLETLARRIVGQNAQENKRPSTNRWSRLQKCPNRISTLLLTTRLTGRKDNVDTTLYRSYRQPNKSKE</sequence>
<dbReference type="InterPro" id="IPR056884">
    <property type="entry name" value="NPHP3-like_N"/>
</dbReference>
<evidence type="ECO:0000256" key="1">
    <source>
        <dbReference type="ARBA" id="ARBA00022737"/>
    </source>
</evidence>
<dbReference type="AlphaFoldDB" id="A0A2I2G7D7"/>
<dbReference type="Gene3D" id="3.40.50.300">
    <property type="entry name" value="P-loop containing nucleotide triphosphate hydrolases"/>
    <property type="match status" value="1"/>
</dbReference>
<keyword evidence="4" id="KW-1185">Reference proteome</keyword>
<evidence type="ECO:0000313" key="3">
    <source>
        <dbReference type="EMBL" id="PLB48790.1"/>
    </source>
</evidence>
<dbReference type="OrthoDB" id="443402at2759"/>
<dbReference type="STRING" id="1392250.A0A2I2G7D7"/>
<dbReference type="RefSeq" id="XP_024704092.1">
    <property type="nucleotide sequence ID" value="XM_024846684.1"/>
</dbReference>
<gene>
    <name evidence="3" type="ORF">P170DRAFT_407467</name>
</gene>
<dbReference type="GeneID" id="36554383"/>
<dbReference type="EMBL" id="MSFO01000004">
    <property type="protein sequence ID" value="PLB48790.1"/>
    <property type="molecule type" value="Genomic_DNA"/>
</dbReference>
<dbReference type="VEuPathDB" id="FungiDB:P170DRAFT_407467"/>
<dbReference type="SUPFAM" id="SSF52540">
    <property type="entry name" value="P-loop containing nucleoside triphosphate hydrolases"/>
    <property type="match status" value="1"/>
</dbReference>
<keyword evidence="1" id="KW-0677">Repeat</keyword>
<dbReference type="PANTHER" id="PTHR10039:SF5">
    <property type="entry name" value="NACHT DOMAIN-CONTAINING PROTEIN"/>
    <property type="match status" value="1"/>
</dbReference>
<organism evidence="3 4">
    <name type="scientific">Aspergillus steynii IBT 23096</name>
    <dbReference type="NCBI Taxonomy" id="1392250"/>
    <lineage>
        <taxon>Eukaryota</taxon>
        <taxon>Fungi</taxon>
        <taxon>Dikarya</taxon>
        <taxon>Ascomycota</taxon>
        <taxon>Pezizomycotina</taxon>
        <taxon>Eurotiomycetes</taxon>
        <taxon>Eurotiomycetidae</taxon>
        <taxon>Eurotiales</taxon>
        <taxon>Aspergillaceae</taxon>
        <taxon>Aspergillus</taxon>
        <taxon>Aspergillus subgen. Circumdati</taxon>
    </lineage>
</organism>
<dbReference type="PANTHER" id="PTHR10039">
    <property type="entry name" value="AMELOGENIN"/>
    <property type="match status" value="1"/>
</dbReference>
<evidence type="ECO:0000259" key="2">
    <source>
        <dbReference type="Pfam" id="PF24883"/>
    </source>
</evidence>
<name>A0A2I2G7D7_9EURO</name>
<protein>
    <recommendedName>
        <fullName evidence="2">Nephrocystin 3-like N-terminal domain-containing protein</fullName>
    </recommendedName>
</protein>
<dbReference type="Proteomes" id="UP000234275">
    <property type="component" value="Unassembled WGS sequence"/>
</dbReference>
<evidence type="ECO:0000313" key="4">
    <source>
        <dbReference type="Proteomes" id="UP000234275"/>
    </source>
</evidence>
<feature type="domain" description="Nephrocystin 3-like N-terminal" evidence="2">
    <location>
        <begin position="93"/>
        <end position="257"/>
    </location>
</feature>
<accession>A0A2I2G7D7</accession>
<dbReference type="Pfam" id="PF24883">
    <property type="entry name" value="NPHP3_N"/>
    <property type="match status" value="1"/>
</dbReference>
<reference evidence="3 4" key="1">
    <citation type="submission" date="2016-12" db="EMBL/GenBank/DDBJ databases">
        <title>The genomes of Aspergillus section Nigri reveals drivers in fungal speciation.</title>
        <authorList>
            <consortium name="DOE Joint Genome Institute"/>
            <person name="Vesth T.C."/>
            <person name="Nybo J."/>
            <person name="Theobald S."/>
            <person name="Brandl J."/>
            <person name="Frisvad J.C."/>
            <person name="Nielsen K.F."/>
            <person name="Lyhne E.K."/>
            <person name="Kogle M.E."/>
            <person name="Kuo A."/>
            <person name="Riley R."/>
            <person name="Clum A."/>
            <person name="Nolan M."/>
            <person name="Lipzen A."/>
            <person name="Salamov A."/>
            <person name="Henrissat B."/>
            <person name="Wiebenga A."/>
            <person name="De Vries R.P."/>
            <person name="Grigoriev I.V."/>
            <person name="Mortensen U.H."/>
            <person name="Andersen M.R."/>
            <person name="Baker S.E."/>
        </authorList>
    </citation>
    <scope>NUCLEOTIDE SEQUENCE [LARGE SCALE GENOMIC DNA]</scope>
    <source>
        <strain evidence="3 4">IBT 23096</strain>
    </source>
</reference>